<dbReference type="RefSeq" id="WP_301756743.1">
    <property type="nucleotide sequence ID" value="NZ_JAUJSQ010000011.1"/>
</dbReference>
<name>A0ABT8PIF3_9BURK</name>
<dbReference type="EMBL" id="JAUJSQ010000011">
    <property type="protein sequence ID" value="MDN7934656.1"/>
    <property type="molecule type" value="Genomic_DNA"/>
</dbReference>
<reference evidence="1" key="1">
    <citation type="submission" date="2023-07" db="EMBL/GenBank/DDBJ databases">
        <title>A collection of bacterial strains from the Burkholderia cepacia Research Laboratory and Repository.</title>
        <authorList>
            <person name="Lipuma J."/>
            <person name="Spilker T."/>
            <person name="Caverly L."/>
        </authorList>
    </citation>
    <scope>NUCLEOTIDE SEQUENCE</scope>
    <source>
        <strain evidence="1">AU42020</strain>
    </source>
</reference>
<dbReference type="Proteomes" id="UP001171606">
    <property type="component" value="Unassembled WGS sequence"/>
</dbReference>
<protein>
    <submittedName>
        <fullName evidence="1">Uncharacterized protein</fullName>
    </submittedName>
</protein>
<organism evidence="1 2">
    <name type="scientific">Burkholderia metallica</name>
    <dbReference type="NCBI Taxonomy" id="488729"/>
    <lineage>
        <taxon>Bacteria</taxon>
        <taxon>Pseudomonadati</taxon>
        <taxon>Pseudomonadota</taxon>
        <taxon>Betaproteobacteria</taxon>
        <taxon>Burkholderiales</taxon>
        <taxon>Burkholderiaceae</taxon>
        <taxon>Burkholderia</taxon>
        <taxon>Burkholderia cepacia complex</taxon>
    </lineage>
</organism>
<comment type="caution">
    <text evidence="1">The sequence shown here is derived from an EMBL/GenBank/DDBJ whole genome shotgun (WGS) entry which is preliminary data.</text>
</comment>
<sequence length="300" mass="33816">MDARNVRTKIHADSDWQDVAWRYGIERPMEQELKKKYVECNINWMRKKRVSPTAAVARAPFPTRRAVREAEKLLMGSADMPKIVLKAIVNEGLSRDQALATYGVDDDFLRLFDSQYLPPDAYRKCIAGTPCNAIVLSGDMQDVRLTLQRIAIGNYIRNVDPLPRYSDVDLVVDKLGVDNPELRLHFRKALIWRAFDKVRLGASVGDVAAELDISEPTLEKHVVSWRDRLETDHLSTTRWQELLSLHWPVASAKDSFEQAFTAAAKKLLNDLCVNTDLTSLAVIADVAENVVEGSSRNGPS</sequence>
<evidence type="ECO:0000313" key="2">
    <source>
        <dbReference type="Proteomes" id="UP001171606"/>
    </source>
</evidence>
<evidence type="ECO:0000313" key="1">
    <source>
        <dbReference type="EMBL" id="MDN7934656.1"/>
    </source>
</evidence>
<keyword evidence="2" id="KW-1185">Reference proteome</keyword>
<accession>A0ABT8PIF3</accession>
<gene>
    <name evidence="1" type="ORF">QZM52_25575</name>
</gene>
<proteinExistence type="predicted"/>